<feature type="compositionally biased region" description="Low complexity" evidence="1">
    <location>
        <begin position="452"/>
        <end position="462"/>
    </location>
</feature>
<dbReference type="VEuPathDB" id="FungiDB:MYCFIDRAFT_202970"/>
<organism evidence="2 3">
    <name type="scientific">Pseudocercospora fijiensis (strain CIRAD86)</name>
    <name type="common">Black leaf streak disease fungus</name>
    <name type="synonym">Mycosphaerella fijiensis</name>
    <dbReference type="NCBI Taxonomy" id="383855"/>
    <lineage>
        <taxon>Eukaryota</taxon>
        <taxon>Fungi</taxon>
        <taxon>Dikarya</taxon>
        <taxon>Ascomycota</taxon>
        <taxon>Pezizomycotina</taxon>
        <taxon>Dothideomycetes</taxon>
        <taxon>Dothideomycetidae</taxon>
        <taxon>Mycosphaerellales</taxon>
        <taxon>Mycosphaerellaceae</taxon>
        <taxon>Pseudocercospora</taxon>
    </lineage>
</organism>
<sequence>MAAGAPAPDGYAPLSSAGYSGYGAPPANMYGDPSGDNFYVYPGYNRDASDPAEPNGEALRPFGKRRRSRKNAEEDDEEDIAMSKAPKQKKPRLAAAGFRSYDLAEEAVGPQASKAKNEAQRQFEKEKERKALDKAKAEGRFIMLQAAIKGKKRVVRLSIPGNRLAQVIAQQAAKAAMAAAANGDADAEHEDEDGVLQSAHADHYDEDEEDAEGLLLKSDIAPKKRASDVYEQKLRDGLVITGNTKKALVPVEKDESYGYVYRERLPNGKRVARHLGTDGQPKERRKKATKHNRNYEEIDIGSDDDDFENDSSFVAINSATSRGRRSLPGYLQNRHADDDPDAPSELPEDHRDRPYQPSRQNRPKAKASRLSDAADAQLQQESEAASAENTPAKKSAHRPSFGGKQPSMRPHNVDNPISVEDDGDDSDDADGVIDAVANGSSGNDNGTLVTNGSGSRPTSSGRPRGRPSKADSAKTTPSKQAQAIDAAAQQKRMEEENRLAKLQMLEMLEGGGGDDFGIGARGDFNDVSMADDFESDGEDEIPARRVKV</sequence>
<feature type="region of interest" description="Disordered" evidence="1">
    <location>
        <begin position="270"/>
        <end position="494"/>
    </location>
</feature>
<feature type="compositionally biased region" description="Acidic residues" evidence="1">
    <location>
        <begin position="297"/>
        <end position="309"/>
    </location>
</feature>
<protein>
    <submittedName>
        <fullName evidence="2">Uncharacterized protein</fullName>
    </submittedName>
</protein>
<dbReference type="KEGG" id="pfj:MYCFIDRAFT_202970"/>
<dbReference type="EMBL" id="KB446557">
    <property type="protein sequence ID" value="EME84300.1"/>
    <property type="molecule type" value="Genomic_DNA"/>
</dbReference>
<dbReference type="HOGENOM" id="CLU_497067_0_0_1"/>
<proteinExistence type="predicted"/>
<feature type="compositionally biased region" description="Basic and acidic residues" evidence="1">
    <location>
        <begin position="115"/>
        <end position="131"/>
    </location>
</feature>
<evidence type="ECO:0000313" key="2">
    <source>
        <dbReference type="EMBL" id="EME84300.1"/>
    </source>
</evidence>
<feature type="compositionally biased region" description="Basic residues" evidence="1">
    <location>
        <begin position="283"/>
        <end position="292"/>
    </location>
</feature>
<evidence type="ECO:0000313" key="3">
    <source>
        <dbReference type="Proteomes" id="UP000016932"/>
    </source>
</evidence>
<dbReference type="Proteomes" id="UP000016932">
    <property type="component" value="Unassembled WGS sequence"/>
</dbReference>
<feature type="region of interest" description="Disordered" evidence="1">
    <location>
        <begin position="1"/>
        <end position="94"/>
    </location>
</feature>
<feature type="region of interest" description="Disordered" evidence="1">
    <location>
        <begin position="107"/>
        <end position="131"/>
    </location>
</feature>
<dbReference type="eggNOG" id="ENOG502QW48">
    <property type="taxonomic scope" value="Eukaryota"/>
</dbReference>
<feature type="compositionally biased region" description="Acidic residues" evidence="1">
    <location>
        <begin position="529"/>
        <end position="540"/>
    </location>
</feature>
<dbReference type="AlphaFoldDB" id="M2Z3A4"/>
<name>M2Z3A4_PSEFD</name>
<feature type="compositionally biased region" description="Low complexity" evidence="1">
    <location>
        <begin position="1"/>
        <end position="13"/>
    </location>
</feature>
<keyword evidence="3" id="KW-1185">Reference proteome</keyword>
<dbReference type="RefSeq" id="XP_007924924.1">
    <property type="nucleotide sequence ID" value="XM_007926733.1"/>
</dbReference>
<feature type="region of interest" description="Disordered" evidence="1">
    <location>
        <begin position="529"/>
        <end position="548"/>
    </location>
</feature>
<feature type="compositionally biased region" description="Acidic residues" evidence="1">
    <location>
        <begin position="419"/>
        <end position="431"/>
    </location>
</feature>
<gene>
    <name evidence="2" type="ORF">MYCFIDRAFT_202970</name>
</gene>
<accession>M2Z3A4</accession>
<reference evidence="2 3" key="1">
    <citation type="journal article" date="2012" name="PLoS Pathog.">
        <title>Diverse lifestyles and strategies of plant pathogenesis encoded in the genomes of eighteen Dothideomycetes fungi.</title>
        <authorList>
            <person name="Ohm R.A."/>
            <person name="Feau N."/>
            <person name="Henrissat B."/>
            <person name="Schoch C.L."/>
            <person name="Horwitz B.A."/>
            <person name="Barry K.W."/>
            <person name="Condon B.J."/>
            <person name="Copeland A.C."/>
            <person name="Dhillon B."/>
            <person name="Glaser F."/>
            <person name="Hesse C.N."/>
            <person name="Kosti I."/>
            <person name="LaButti K."/>
            <person name="Lindquist E.A."/>
            <person name="Lucas S."/>
            <person name="Salamov A.A."/>
            <person name="Bradshaw R.E."/>
            <person name="Ciuffetti L."/>
            <person name="Hamelin R.C."/>
            <person name="Kema G.H.J."/>
            <person name="Lawrence C."/>
            <person name="Scott J.A."/>
            <person name="Spatafora J.W."/>
            <person name="Turgeon B.G."/>
            <person name="de Wit P.J.G.M."/>
            <person name="Zhong S."/>
            <person name="Goodwin S.B."/>
            <person name="Grigoriev I.V."/>
        </authorList>
    </citation>
    <scope>NUCLEOTIDE SEQUENCE [LARGE SCALE GENOMIC DNA]</scope>
    <source>
        <strain evidence="2 3">CIRAD86</strain>
    </source>
</reference>
<dbReference type="GeneID" id="19336094"/>
<evidence type="ECO:0000256" key="1">
    <source>
        <dbReference type="SAM" id="MobiDB-lite"/>
    </source>
</evidence>
<feature type="compositionally biased region" description="Low complexity" evidence="1">
    <location>
        <begin position="480"/>
        <end position="490"/>
    </location>
</feature>
<feature type="compositionally biased region" description="Polar residues" evidence="1">
    <location>
        <begin position="438"/>
        <end position="451"/>
    </location>
</feature>
<feature type="compositionally biased region" description="Low complexity" evidence="1">
    <location>
        <begin position="370"/>
        <end position="388"/>
    </location>
</feature>